<feature type="compositionally biased region" description="Polar residues" evidence="6">
    <location>
        <begin position="172"/>
        <end position="181"/>
    </location>
</feature>
<protein>
    <submittedName>
        <fullName evidence="8">Zinc finger protein 462-like</fullName>
    </submittedName>
</protein>
<dbReference type="GO" id="GO:0005634">
    <property type="term" value="C:nucleus"/>
    <property type="evidence" value="ECO:0007669"/>
    <property type="project" value="TreeGrafter"/>
</dbReference>
<dbReference type="InterPro" id="IPR059059">
    <property type="entry name" value="Znf-C2H2_7th_ZNF462"/>
</dbReference>
<keyword evidence="4" id="KW-0862">Zinc</keyword>
<reference evidence="8" key="2">
    <citation type="submission" date="2025-08" db="UniProtKB">
        <authorList>
            <consortium name="Ensembl"/>
        </authorList>
    </citation>
    <scope>IDENTIFICATION</scope>
</reference>
<keyword evidence="1" id="KW-0479">Metal-binding</keyword>
<dbReference type="SUPFAM" id="SSF57667">
    <property type="entry name" value="beta-beta-alpha zinc fingers"/>
    <property type="match status" value="3"/>
</dbReference>
<dbReference type="AlphaFoldDB" id="A0A665WE35"/>
<accession>A0A665WE35</accession>
<dbReference type="PROSITE" id="PS00028">
    <property type="entry name" value="ZINC_FINGER_C2H2_1"/>
    <property type="match status" value="4"/>
</dbReference>
<dbReference type="GO" id="GO:0008270">
    <property type="term" value="F:zinc ion binding"/>
    <property type="evidence" value="ECO:0007669"/>
    <property type="project" value="UniProtKB-KW"/>
</dbReference>
<dbReference type="Gene3D" id="3.30.160.60">
    <property type="entry name" value="Classic Zinc Finger"/>
    <property type="match status" value="7"/>
</dbReference>
<feature type="domain" description="C2H2-type" evidence="7">
    <location>
        <begin position="632"/>
        <end position="659"/>
    </location>
</feature>
<evidence type="ECO:0000313" key="8">
    <source>
        <dbReference type="Ensembl" id="ENSENLP00000042186.1"/>
    </source>
</evidence>
<reference evidence="8" key="3">
    <citation type="submission" date="2025-09" db="UniProtKB">
        <authorList>
            <consortium name="Ensembl"/>
        </authorList>
    </citation>
    <scope>IDENTIFICATION</scope>
</reference>
<feature type="domain" description="C2H2-type" evidence="7">
    <location>
        <begin position="886"/>
        <end position="913"/>
    </location>
</feature>
<evidence type="ECO:0000256" key="3">
    <source>
        <dbReference type="ARBA" id="ARBA00022771"/>
    </source>
</evidence>
<dbReference type="SMART" id="SM00355">
    <property type="entry name" value="ZnF_C2H2"/>
    <property type="match status" value="17"/>
</dbReference>
<dbReference type="Proteomes" id="UP000472264">
    <property type="component" value="Chromosome 9"/>
</dbReference>
<organism evidence="8 9">
    <name type="scientific">Echeneis naucrates</name>
    <name type="common">Live sharksucker</name>
    <dbReference type="NCBI Taxonomy" id="173247"/>
    <lineage>
        <taxon>Eukaryota</taxon>
        <taxon>Metazoa</taxon>
        <taxon>Chordata</taxon>
        <taxon>Craniata</taxon>
        <taxon>Vertebrata</taxon>
        <taxon>Euteleostomi</taxon>
        <taxon>Actinopterygii</taxon>
        <taxon>Neopterygii</taxon>
        <taxon>Teleostei</taxon>
        <taxon>Neoteleostei</taxon>
        <taxon>Acanthomorphata</taxon>
        <taxon>Carangaria</taxon>
        <taxon>Carangiformes</taxon>
        <taxon>Echeneidae</taxon>
        <taxon>Echeneis</taxon>
    </lineage>
</organism>
<feature type="domain" description="C2H2-type" evidence="7">
    <location>
        <begin position="998"/>
        <end position="1022"/>
    </location>
</feature>
<dbReference type="InterPro" id="IPR050688">
    <property type="entry name" value="Zinc_finger/UBP_domain"/>
</dbReference>
<evidence type="ECO:0000256" key="2">
    <source>
        <dbReference type="ARBA" id="ARBA00022737"/>
    </source>
</evidence>
<sequence length="1022" mass="116739">GEIKKSKSNSKKLASATGLPLPLMNEGDENMFFCYLCNYRHRGVSRVLNHGSRRHNGFMVKTRQILEYTSLVLKEDSPGSASSSVKQTQRNLKCHRCSFTTQYVYLLRRHMWTGHRTSPSTNQVLRRCFHWGMLEPGYHCDLCVFSHNTAAVLYKHYQTQHPEHEGDGIDGSSPSQRVGQSKNKSYSCRACSFRGHSLSSIEDHYRAVHPWTVKEDGSVLNVITSKESSANTHVDEMPESFDIYQVPLEFEKSLDSSCEGAESPTGISEILNEEQVKIQALGKIYKCPYCAYVNTNHKGFVTHFYMMHPTSVFREDRVDLDEAHLSGLRRKDPSGSLTFRGYMCQTCPQIHTTLQKLNKHRENDHAETGPNTDPDMLKGTPKPSARGKIQKSNTHSTRGSILTPSFLHKNIYTVVRCQYCRYKCKSKLALFQHVRVHHQNISVPREKCVLCSKSYLRGSWLKSHYLKEHGKAAYLKYGRAISKKVPENSSLDSPLNQQPKTACEVLASSTTSEEGKILVYRCPRCAYVNASLHGMLTHCQMRHPTLVARAERLKTGEILVKNMVGCTMGKVPNNMAKTASEERTQYKCKTCPSLTFDSSHLLIDHYSTFHCSDWKLDFTMLSEQTKSNAGVFQCAHCNKHIYGVRNLRRHLDRHSASERKMATASKALFVTPTPPDTTSSEVRMQNESPHTIIYVPISVTCLSMLEALKVDWLLLCLISSSIGRRKCPSLTVWTKSRYLEPPDVQRQLNHYGLMAQTVASQNTNQQEAEVPDTSLLHCEFCNFSTGHLSSIRRHYLNRHGKKILRCKDCDFFTSLRKTLEMHIEMGHSAFQSKPTHHKDIRCPFCLYQTKNKNNMIDHIVLHREERVVPIEVRRPKLSRYLQGIVFRCHKCTFTSGSAENLRLHTMRHDDIKPYKCRLCYFNCTQLSNLEAHLTDKHQVLRNLELVGEVSLEQLEARVGRMPEEEEQPLNPEDHISAFIITDEAAEVLPPSAMEKKPFTCELCGRSFMNSSELKSHIMRHGM</sequence>
<evidence type="ECO:0000313" key="9">
    <source>
        <dbReference type="Proteomes" id="UP000472264"/>
    </source>
</evidence>
<evidence type="ECO:0000259" key="7">
    <source>
        <dbReference type="PROSITE" id="PS50157"/>
    </source>
</evidence>
<dbReference type="Ensembl" id="ENSENLT00000043278.1">
    <property type="protein sequence ID" value="ENSENLP00000042186.1"/>
    <property type="gene ID" value="ENSENLG00000018081.1"/>
</dbReference>
<keyword evidence="3 5" id="KW-0863">Zinc-finger</keyword>
<evidence type="ECO:0000256" key="4">
    <source>
        <dbReference type="ARBA" id="ARBA00022833"/>
    </source>
</evidence>
<dbReference type="PANTHER" id="PTHR24403:SF67">
    <property type="entry name" value="FI01116P-RELATED"/>
    <property type="match status" value="1"/>
</dbReference>
<keyword evidence="9" id="KW-1185">Reference proteome</keyword>
<evidence type="ECO:0000256" key="5">
    <source>
        <dbReference type="PROSITE-ProRule" id="PRU00042"/>
    </source>
</evidence>
<dbReference type="PANTHER" id="PTHR24403">
    <property type="entry name" value="ZINC FINGER PROTEIN"/>
    <property type="match status" value="1"/>
</dbReference>
<dbReference type="FunFam" id="3.30.160.60:FF:000655">
    <property type="entry name" value="Zinc finger protein 462"/>
    <property type="match status" value="1"/>
</dbReference>
<feature type="compositionally biased region" description="Polar residues" evidence="6">
    <location>
        <begin position="390"/>
        <end position="400"/>
    </location>
</feature>
<dbReference type="PROSITE" id="PS50157">
    <property type="entry name" value="ZINC_FINGER_C2H2_2"/>
    <property type="match status" value="4"/>
</dbReference>
<dbReference type="GO" id="GO:0010468">
    <property type="term" value="P:regulation of gene expression"/>
    <property type="evidence" value="ECO:0007669"/>
    <property type="project" value="TreeGrafter"/>
</dbReference>
<feature type="region of interest" description="Disordered" evidence="6">
    <location>
        <begin position="359"/>
        <end position="400"/>
    </location>
</feature>
<dbReference type="InterPro" id="IPR059058">
    <property type="entry name" value="Znf-C2H2_ZNF462"/>
</dbReference>
<name>A0A665WE35_ECHNA</name>
<dbReference type="Pfam" id="PF23075">
    <property type="entry name" value="zf-C2H2_ZNF462_11"/>
    <property type="match status" value="1"/>
</dbReference>
<feature type="region of interest" description="Disordered" evidence="6">
    <location>
        <begin position="161"/>
        <end position="181"/>
    </location>
</feature>
<gene>
    <name evidence="8" type="primary">LOC115048449</name>
</gene>
<dbReference type="FunFam" id="3.30.160.60:FF:000446">
    <property type="entry name" value="Zinc finger protein"/>
    <property type="match status" value="1"/>
</dbReference>
<dbReference type="InterPro" id="IPR013087">
    <property type="entry name" value="Znf_C2H2_type"/>
</dbReference>
<feature type="domain" description="C2H2-type" evidence="7">
    <location>
        <begin position="342"/>
        <end position="370"/>
    </location>
</feature>
<evidence type="ECO:0000256" key="1">
    <source>
        <dbReference type="ARBA" id="ARBA00022723"/>
    </source>
</evidence>
<evidence type="ECO:0000256" key="6">
    <source>
        <dbReference type="SAM" id="MobiDB-lite"/>
    </source>
</evidence>
<reference evidence="8" key="1">
    <citation type="submission" date="2021-04" db="EMBL/GenBank/DDBJ databases">
        <authorList>
            <consortium name="Wellcome Sanger Institute Data Sharing"/>
        </authorList>
    </citation>
    <scope>NUCLEOTIDE SEQUENCE [LARGE SCALE GENOMIC DNA]</scope>
</reference>
<keyword evidence="2" id="KW-0677">Repeat</keyword>
<dbReference type="InterPro" id="IPR036236">
    <property type="entry name" value="Znf_C2H2_sf"/>
</dbReference>
<proteinExistence type="predicted"/>
<dbReference type="Pfam" id="PF23225">
    <property type="entry name" value="zf-C2H2_7th_ZNF462"/>
    <property type="match status" value="2"/>
</dbReference>